<dbReference type="RefSeq" id="WP_002360918.1">
    <property type="nucleotide sequence ID" value="NZ_GL454465.1"/>
</dbReference>
<dbReference type="InterPro" id="IPR030191">
    <property type="entry name" value="CodB"/>
</dbReference>
<dbReference type="GO" id="GO:0015209">
    <property type="term" value="F:cytosine transmembrane transporter activity"/>
    <property type="evidence" value="ECO:0007669"/>
    <property type="project" value="InterPro"/>
</dbReference>
<evidence type="ECO:0000313" key="7">
    <source>
        <dbReference type="EMBL" id="EFM82276.1"/>
    </source>
</evidence>
<evidence type="ECO:0000256" key="5">
    <source>
        <dbReference type="ARBA" id="ARBA00023136"/>
    </source>
</evidence>
<dbReference type="Pfam" id="PF02133">
    <property type="entry name" value="Transp_cyt_pur"/>
    <property type="match status" value="1"/>
</dbReference>
<keyword evidence="5 6" id="KW-0472">Membrane</keyword>
<dbReference type="GO" id="GO:0005886">
    <property type="term" value="C:plasma membrane"/>
    <property type="evidence" value="ECO:0007669"/>
    <property type="project" value="TreeGrafter"/>
</dbReference>
<sequence>MRMKLKNEQQQSWLSLAFVWAGAMISVPGLIIGGTLVAGMPLWEALLTGFIGYGIIVILMILQGIQSSDLQEPSVKVASQVFGIQGSQKIISIILAIACLGWFGLQANVSGGAFTNFLKIYGIDLPVSLSSLIWGVIMLISALYGIKILKILNYFAVPVLVLVCLYGLVASLRNNGWAAVSQYTPQTAGSFMSGLSMTVGSFALGAVIAGDYSQYVSSRKDVVKAATLGILPTGLLMIGVGAVLTIASNTADITEVFMNLGFPVLGIIALILATWTTNAVNAFSGGLALINVFDIPKEKEKVAVGAAGAIGTLLAVVGILNYFTPIMSVLSAMVPPVAGVMIAAYWLINKGDRTKWQPTPGVNKLGVFSWLIGAAVGGIPVIMSFFPNAPQLPNQPLIGIVLSFVIYYFGAKRQQTNTESLEME</sequence>
<organism evidence="7 8">
    <name type="scientific">Enterococcus faecalis TX4248</name>
    <dbReference type="NCBI Taxonomy" id="749495"/>
    <lineage>
        <taxon>Bacteria</taxon>
        <taxon>Bacillati</taxon>
        <taxon>Bacillota</taxon>
        <taxon>Bacilli</taxon>
        <taxon>Lactobacillales</taxon>
        <taxon>Enterococcaceae</taxon>
        <taxon>Enterococcus</taxon>
    </lineage>
</organism>
<evidence type="ECO:0000256" key="4">
    <source>
        <dbReference type="ARBA" id="ARBA00022989"/>
    </source>
</evidence>
<dbReference type="Gene3D" id="1.10.4160.10">
    <property type="entry name" value="Hydantoin permease"/>
    <property type="match status" value="1"/>
</dbReference>
<protein>
    <submittedName>
        <fullName evidence="7">Permease, cytosine/purine, uracil, thiamine, allantoin family</fullName>
    </submittedName>
</protein>
<evidence type="ECO:0000313" key="8">
    <source>
        <dbReference type="Proteomes" id="UP000004846"/>
    </source>
</evidence>
<accession>A0A125W562</accession>
<dbReference type="AlphaFoldDB" id="A0A125W562"/>
<feature type="transmembrane region" description="Helical" evidence="6">
    <location>
        <begin position="86"/>
        <end position="105"/>
    </location>
</feature>
<feature type="transmembrane region" description="Helical" evidence="6">
    <location>
        <begin position="12"/>
        <end position="39"/>
    </location>
</feature>
<evidence type="ECO:0000256" key="6">
    <source>
        <dbReference type="SAM" id="Phobius"/>
    </source>
</evidence>
<feature type="transmembrane region" description="Helical" evidence="6">
    <location>
        <begin position="329"/>
        <end position="348"/>
    </location>
</feature>
<feature type="transmembrane region" description="Helical" evidence="6">
    <location>
        <begin position="267"/>
        <end position="290"/>
    </location>
</feature>
<dbReference type="InterPro" id="IPR001248">
    <property type="entry name" value="Pur-cyt_permease"/>
</dbReference>
<evidence type="ECO:0000256" key="1">
    <source>
        <dbReference type="ARBA" id="ARBA00004141"/>
    </source>
</evidence>
<feature type="transmembrane region" description="Helical" evidence="6">
    <location>
        <begin position="189"/>
        <end position="210"/>
    </location>
</feature>
<dbReference type="CDD" id="cd11484">
    <property type="entry name" value="SLC-NCS1sbd_CobB-like"/>
    <property type="match status" value="1"/>
</dbReference>
<dbReference type="PANTHER" id="PTHR30569">
    <property type="entry name" value="CYTOSINE TRANSPORTER CODB"/>
    <property type="match status" value="1"/>
</dbReference>
<evidence type="ECO:0000256" key="3">
    <source>
        <dbReference type="ARBA" id="ARBA00022692"/>
    </source>
</evidence>
<comment type="similarity">
    <text evidence="2">Belongs to the purine-cytosine permease (2.A.39) family.</text>
</comment>
<feature type="transmembrane region" description="Helical" evidence="6">
    <location>
        <begin position="222"/>
        <end position="247"/>
    </location>
</feature>
<comment type="caution">
    <text evidence="7">The sequence shown here is derived from an EMBL/GenBank/DDBJ whole genome shotgun (WGS) entry which is preliminary data.</text>
</comment>
<dbReference type="Proteomes" id="UP000004846">
    <property type="component" value="Unassembled WGS sequence"/>
</dbReference>
<feature type="transmembrane region" description="Helical" evidence="6">
    <location>
        <begin position="45"/>
        <end position="65"/>
    </location>
</feature>
<proteinExistence type="inferred from homology"/>
<dbReference type="EMBL" id="AEBR01000068">
    <property type="protein sequence ID" value="EFM82276.1"/>
    <property type="molecule type" value="Genomic_DNA"/>
</dbReference>
<feature type="transmembrane region" description="Helical" evidence="6">
    <location>
        <begin position="125"/>
        <end position="144"/>
    </location>
</feature>
<dbReference type="PANTHER" id="PTHR30569:SF0">
    <property type="entry name" value="CYTOSINE PERMEASE"/>
    <property type="match status" value="1"/>
</dbReference>
<feature type="transmembrane region" description="Helical" evidence="6">
    <location>
        <begin position="392"/>
        <end position="410"/>
    </location>
</feature>
<keyword evidence="4 6" id="KW-1133">Transmembrane helix</keyword>
<comment type="subcellular location">
    <subcellularLocation>
        <location evidence="1">Membrane</location>
        <topology evidence="1">Multi-pass membrane protein</topology>
    </subcellularLocation>
</comment>
<reference evidence="8" key="1">
    <citation type="submission" date="2010-07" db="EMBL/GenBank/DDBJ databases">
        <authorList>
            <person name="Weinstock G."/>
            <person name="Sodergren E."/>
            <person name="Clifton S."/>
            <person name="Fulton L."/>
            <person name="Fulton B."/>
            <person name="Courtney L."/>
            <person name="Fronick C."/>
            <person name="Harrison M."/>
            <person name="Strong C."/>
            <person name="Farmer C."/>
            <person name="Delahaunty K."/>
            <person name="Markovic C."/>
            <person name="Hall O."/>
            <person name="Minx P."/>
            <person name="Tomlinson C."/>
            <person name="Mitreva M."/>
            <person name="Hou S."/>
            <person name="Chen J."/>
            <person name="Wollam A."/>
            <person name="Pepin K.H."/>
            <person name="Johnson M."/>
            <person name="Bhonagiri V."/>
            <person name="Zhang X."/>
            <person name="Suruliraj S."/>
            <person name="Warren W."/>
            <person name="Chinwalla A."/>
            <person name="Mardis E.R."/>
            <person name="Wilson R.K."/>
        </authorList>
    </citation>
    <scope>NUCLEOTIDE SEQUENCE [LARGE SCALE GENOMIC DNA]</scope>
    <source>
        <strain evidence="8">TX4248</strain>
    </source>
</reference>
<feature type="transmembrane region" description="Helical" evidence="6">
    <location>
        <begin position="368"/>
        <end position="386"/>
    </location>
</feature>
<evidence type="ECO:0000256" key="2">
    <source>
        <dbReference type="ARBA" id="ARBA00008974"/>
    </source>
</evidence>
<feature type="transmembrane region" description="Helical" evidence="6">
    <location>
        <begin position="302"/>
        <end position="323"/>
    </location>
</feature>
<feature type="transmembrane region" description="Helical" evidence="6">
    <location>
        <begin position="151"/>
        <end position="169"/>
    </location>
</feature>
<keyword evidence="3 6" id="KW-0812">Transmembrane</keyword>
<gene>
    <name evidence="7" type="ORF">HMPREF9498_02126</name>
</gene>
<name>A0A125W562_ENTFL</name>
<dbReference type="HOGENOM" id="CLU_035711_0_0_9"/>